<keyword evidence="2" id="KW-1185">Reference proteome</keyword>
<proteinExistence type="predicted"/>
<dbReference type="EMBL" id="JAVFKD010000002">
    <property type="protein sequence ID" value="KAK5996452.1"/>
    <property type="molecule type" value="Genomic_DNA"/>
</dbReference>
<sequence length="94" mass="10422">MGATHFDCGSVYVRYAEPKGWYADVKYNINFPANTKPIVVATPVHNAHVANLGNCGGFVEQWDDERKNKSFGVAFYIDGVPKTEAILVNWIACI</sequence>
<evidence type="ECO:0000313" key="1">
    <source>
        <dbReference type="EMBL" id="KAK5996452.1"/>
    </source>
</evidence>
<accession>A0ABR0SX30</accession>
<comment type="caution">
    <text evidence="1">The sequence shown here is derived from an EMBL/GenBank/DDBJ whole genome shotgun (WGS) entry which is preliminary data.</text>
</comment>
<reference evidence="1 2" key="1">
    <citation type="submission" date="2024-01" db="EMBL/GenBank/DDBJ databases">
        <title>Complete genome of Cladobotryum mycophilum ATHUM6906.</title>
        <authorList>
            <person name="Christinaki A.C."/>
            <person name="Myridakis A.I."/>
            <person name="Kouvelis V.N."/>
        </authorList>
    </citation>
    <scope>NUCLEOTIDE SEQUENCE [LARGE SCALE GENOMIC DNA]</scope>
    <source>
        <strain evidence="1 2">ATHUM6906</strain>
    </source>
</reference>
<name>A0ABR0SX30_9HYPO</name>
<dbReference type="Proteomes" id="UP001338125">
    <property type="component" value="Unassembled WGS sequence"/>
</dbReference>
<organism evidence="1 2">
    <name type="scientific">Cladobotryum mycophilum</name>
    <dbReference type="NCBI Taxonomy" id="491253"/>
    <lineage>
        <taxon>Eukaryota</taxon>
        <taxon>Fungi</taxon>
        <taxon>Dikarya</taxon>
        <taxon>Ascomycota</taxon>
        <taxon>Pezizomycotina</taxon>
        <taxon>Sordariomycetes</taxon>
        <taxon>Hypocreomycetidae</taxon>
        <taxon>Hypocreales</taxon>
        <taxon>Hypocreaceae</taxon>
        <taxon>Cladobotryum</taxon>
    </lineage>
</organism>
<evidence type="ECO:0000313" key="2">
    <source>
        <dbReference type="Proteomes" id="UP001338125"/>
    </source>
</evidence>
<protein>
    <submittedName>
        <fullName evidence="1">Uncharacterized protein</fullName>
    </submittedName>
</protein>
<gene>
    <name evidence="1" type="ORF">PT974_01786</name>
</gene>